<dbReference type="InterPro" id="IPR007269">
    <property type="entry name" value="ICMT_MeTrfase"/>
</dbReference>
<evidence type="ECO:0000256" key="2">
    <source>
        <dbReference type="ARBA" id="ARBA00022692"/>
    </source>
</evidence>
<dbReference type="RefSeq" id="WP_189963856.1">
    <property type="nucleotide sequence ID" value="NZ_BMUA01000009.1"/>
</dbReference>
<dbReference type="PANTHER" id="PTHR43847:SF1">
    <property type="entry name" value="BLL3993 PROTEIN"/>
    <property type="match status" value="1"/>
</dbReference>
<sequence>MNNDIELALRITLYAWLACELALQVRQLMSSAPTERTEWRSLLLFVVALGAAGWAARPVAHAAPALDYSTTSTGARLAVLIVAWAGIGLRLWAIVALGRFFRGTVHVQQDHQVVRSGPYRWVRHPAYSGIALAGLALGVTYDNAAALLVFAAGGALALGYRIHVEEKLLSEALGTAYTEYAATTPRLIPGVW</sequence>
<feature type="transmembrane region" description="Helical" evidence="5">
    <location>
        <begin position="39"/>
        <end position="57"/>
    </location>
</feature>
<keyword evidence="2 5" id="KW-0812">Transmembrane</keyword>
<evidence type="ECO:0008006" key="8">
    <source>
        <dbReference type="Google" id="ProtNLM"/>
    </source>
</evidence>
<evidence type="ECO:0000256" key="5">
    <source>
        <dbReference type="SAM" id="Phobius"/>
    </source>
</evidence>
<dbReference type="InterPro" id="IPR052527">
    <property type="entry name" value="Metal_cation-efflux_comp"/>
</dbReference>
<gene>
    <name evidence="6" type="ORF">Sviol_72110</name>
</gene>
<dbReference type="Pfam" id="PF04140">
    <property type="entry name" value="ICMT"/>
    <property type="match status" value="1"/>
</dbReference>
<dbReference type="Proteomes" id="UP001050808">
    <property type="component" value="Unassembled WGS sequence"/>
</dbReference>
<feature type="transmembrane region" description="Helical" evidence="5">
    <location>
        <begin position="77"/>
        <end position="101"/>
    </location>
</feature>
<comment type="caution">
    <text evidence="6">The sequence shown here is derived from an EMBL/GenBank/DDBJ whole genome shotgun (WGS) entry which is preliminary data.</text>
</comment>
<protein>
    <recommendedName>
        <fullName evidence="8">Isoprenylcysteine carboxyl methyltransferase</fullName>
    </recommendedName>
</protein>
<keyword evidence="3 5" id="KW-1133">Transmembrane helix</keyword>
<reference evidence="6" key="1">
    <citation type="submission" date="2024-05" db="EMBL/GenBank/DDBJ databases">
        <title>Whole genome shotgun sequence of Streptomyces violascens NBRC 12920.</title>
        <authorList>
            <person name="Komaki H."/>
            <person name="Tamura T."/>
        </authorList>
    </citation>
    <scope>NUCLEOTIDE SEQUENCE</scope>
    <source>
        <strain evidence="6">NBRC 12920</strain>
    </source>
</reference>
<evidence type="ECO:0000313" key="7">
    <source>
        <dbReference type="Proteomes" id="UP001050808"/>
    </source>
</evidence>
<keyword evidence="4 5" id="KW-0472">Membrane</keyword>
<evidence type="ECO:0000256" key="3">
    <source>
        <dbReference type="ARBA" id="ARBA00022989"/>
    </source>
</evidence>
<comment type="subcellular location">
    <subcellularLocation>
        <location evidence="1">Membrane</location>
        <topology evidence="1">Multi-pass membrane protein</topology>
    </subcellularLocation>
</comment>
<dbReference type="EMBL" id="BNDY01000017">
    <property type="protein sequence ID" value="GHI42803.1"/>
    <property type="molecule type" value="Genomic_DNA"/>
</dbReference>
<keyword evidence="7" id="KW-1185">Reference proteome</keyword>
<name>A0ABQ3QZV5_9ACTN</name>
<evidence type="ECO:0000313" key="6">
    <source>
        <dbReference type="EMBL" id="GHI42803.1"/>
    </source>
</evidence>
<dbReference type="PANTHER" id="PTHR43847">
    <property type="entry name" value="BLL3993 PROTEIN"/>
    <property type="match status" value="1"/>
</dbReference>
<evidence type="ECO:0000256" key="1">
    <source>
        <dbReference type="ARBA" id="ARBA00004141"/>
    </source>
</evidence>
<proteinExistence type="predicted"/>
<evidence type="ECO:0000256" key="4">
    <source>
        <dbReference type="ARBA" id="ARBA00023136"/>
    </source>
</evidence>
<accession>A0ABQ3QZV5</accession>
<dbReference type="Gene3D" id="1.20.120.1630">
    <property type="match status" value="1"/>
</dbReference>
<organism evidence="6 7">
    <name type="scientific">Streptomyces violascens</name>
    <dbReference type="NCBI Taxonomy" id="67381"/>
    <lineage>
        <taxon>Bacteria</taxon>
        <taxon>Bacillati</taxon>
        <taxon>Actinomycetota</taxon>
        <taxon>Actinomycetes</taxon>
        <taxon>Kitasatosporales</taxon>
        <taxon>Streptomycetaceae</taxon>
        <taxon>Streptomyces</taxon>
    </lineage>
</organism>